<accession>A0ABP8DEY6</accession>
<comment type="caution">
    <text evidence="1">The sequence shown here is derived from an EMBL/GenBank/DDBJ whole genome shotgun (WGS) entry which is preliminary data.</text>
</comment>
<reference evidence="2" key="1">
    <citation type="journal article" date="2019" name="Int. J. Syst. Evol. Microbiol.">
        <title>The Global Catalogue of Microorganisms (GCM) 10K type strain sequencing project: providing services to taxonomists for standard genome sequencing and annotation.</title>
        <authorList>
            <consortium name="The Broad Institute Genomics Platform"/>
            <consortium name="The Broad Institute Genome Sequencing Center for Infectious Disease"/>
            <person name="Wu L."/>
            <person name="Ma J."/>
        </authorList>
    </citation>
    <scope>NUCLEOTIDE SEQUENCE [LARGE SCALE GENOMIC DNA]</scope>
    <source>
        <strain evidence="2">JCM 17441</strain>
    </source>
</reference>
<keyword evidence="2" id="KW-1185">Reference proteome</keyword>
<gene>
    <name evidence="1" type="ORF">GCM10022255_058760</name>
</gene>
<evidence type="ECO:0000313" key="1">
    <source>
        <dbReference type="EMBL" id="GAA4254359.1"/>
    </source>
</evidence>
<evidence type="ECO:0008006" key="3">
    <source>
        <dbReference type="Google" id="ProtNLM"/>
    </source>
</evidence>
<name>A0ABP8DEY6_9ACTN</name>
<dbReference type="SUPFAM" id="SSF47336">
    <property type="entry name" value="ACP-like"/>
    <property type="match status" value="1"/>
</dbReference>
<proteinExistence type="predicted"/>
<protein>
    <recommendedName>
        <fullName evidence="3">Acyl carrier protein</fullName>
    </recommendedName>
</protein>
<evidence type="ECO:0000313" key="2">
    <source>
        <dbReference type="Proteomes" id="UP001500620"/>
    </source>
</evidence>
<dbReference type="InterPro" id="IPR036736">
    <property type="entry name" value="ACP-like_sf"/>
</dbReference>
<dbReference type="EMBL" id="BAABAT010000018">
    <property type="protein sequence ID" value="GAA4254359.1"/>
    <property type="molecule type" value="Genomic_DNA"/>
</dbReference>
<dbReference type="Proteomes" id="UP001500620">
    <property type="component" value="Unassembled WGS sequence"/>
</dbReference>
<dbReference type="RefSeq" id="WP_345131395.1">
    <property type="nucleotide sequence ID" value="NZ_BAABAT010000018.1"/>
</dbReference>
<organism evidence="1 2">
    <name type="scientific">Dactylosporangium darangshiense</name>
    <dbReference type="NCBI Taxonomy" id="579108"/>
    <lineage>
        <taxon>Bacteria</taxon>
        <taxon>Bacillati</taxon>
        <taxon>Actinomycetota</taxon>
        <taxon>Actinomycetes</taxon>
        <taxon>Micromonosporales</taxon>
        <taxon>Micromonosporaceae</taxon>
        <taxon>Dactylosporangium</taxon>
    </lineage>
</organism>
<sequence>MKTFEEFVGLLQEELGLPITLEQAGGSLDAVPGWDSMHLLTVLVLLERQSSRQISMPAVLEAGSLRDIYDLAAAA</sequence>